<gene>
    <name evidence="8" type="ORF">H9717_11450</name>
</gene>
<dbReference type="GO" id="GO:0000271">
    <property type="term" value="P:polysaccharide biosynthetic process"/>
    <property type="evidence" value="ECO:0007669"/>
    <property type="project" value="InterPro"/>
</dbReference>
<evidence type="ECO:0000256" key="1">
    <source>
        <dbReference type="ARBA" id="ARBA00004141"/>
    </source>
</evidence>
<feature type="transmembrane region" description="Helical" evidence="6">
    <location>
        <begin position="112"/>
        <end position="131"/>
    </location>
</feature>
<dbReference type="InterPro" id="IPR007267">
    <property type="entry name" value="GtrA_DPMS_TM"/>
</dbReference>
<keyword evidence="4 6" id="KW-1133">Transmembrane helix</keyword>
<feature type="transmembrane region" description="Helical" evidence="6">
    <location>
        <begin position="12"/>
        <end position="34"/>
    </location>
</feature>
<evidence type="ECO:0000256" key="4">
    <source>
        <dbReference type="ARBA" id="ARBA00022989"/>
    </source>
</evidence>
<dbReference type="Proteomes" id="UP000886858">
    <property type="component" value="Unassembled WGS sequence"/>
</dbReference>
<comment type="similarity">
    <text evidence="2">Belongs to the GtrA family.</text>
</comment>
<sequence>MAERKLLDIKEILKFGSVGILNTIIGTAVMFFAYNILHCGYWVSSALNYIVGSIFSFWANKHFTFKSSQKSVGEIVRFIINITICYMLAYGIAEPLVRKLGENLKLNLPRNILEQIAMLFGMCFFVVFNFFGQKLFVFKKQ</sequence>
<evidence type="ECO:0000256" key="2">
    <source>
        <dbReference type="ARBA" id="ARBA00009399"/>
    </source>
</evidence>
<evidence type="ECO:0000313" key="8">
    <source>
        <dbReference type="EMBL" id="HJA93707.1"/>
    </source>
</evidence>
<dbReference type="GO" id="GO:0005886">
    <property type="term" value="C:plasma membrane"/>
    <property type="evidence" value="ECO:0007669"/>
    <property type="project" value="TreeGrafter"/>
</dbReference>
<evidence type="ECO:0000256" key="5">
    <source>
        <dbReference type="ARBA" id="ARBA00023136"/>
    </source>
</evidence>
<evidence type="ECO:0000313" key="9">
    <source>
        <dbReference type="Proteomes" id="UP000886858"/>
    </source>
</evidence>
<accession>A0A9D2I7H5</accession>
<reference evidence="8" key="1">
    <citation type="journal article" date="2021" name="PeerJ">
        <title>Extensive microbial diversity within the chicken gut microbiome revealed by metagenomics and culture.</title>
        <authorList>
            <person name="Gilroy R."/>
            <person name="Ravi A."/>
            <person name="Getino M."/>
            <person name="Pursley I."/>
            <person name="Horton D.L."/>
            <person name="Alikhan N.F."/>
            <person name="Baker D."/>
            <person name="Gharbi K."/>
            <person name="Hall N."/>
            <person name="Watson M."/>
            <person name="Adriaenssens E.M."/>
            <person name="Foster-Nyarko E."/>
            <person name="Jarju S."/>
            <person name="Secka A."/>
            <person name="Antonio M."/>
            <person name="Oren A."/>
            <person name="Chaudhuri R.R."/>
            <person name="La Ragione R."/>
            <person name="Hildebrand F."/>
            <person name="Pallen M.J."/>
        </authorList>
    </citation>
    <scope>NUCLEOTIDE SEQUENCE</scope>
    <source>
        <strain evidence="8">CHK179-7159</strain>
    </source>
</reference>
<reference evidence="8" key="2">
    <citation type="submission" date="2021-04" db="EMBL/GenBank/DDBJ databases">
        <authorList>
            <person name="Gilroy R."/>
        </authorList>
    </citation>
    <scope>NUCLEOTIDE SEQUENCE</scope>
    <source>
        <strain evidence="8">CHK179-7159</strain>
    </source>
</reference>
<feature type="transmembrane region" description="Helical" evidence="6">
    <location>
        <begin position="40"/>
        <end position="59"/>
    </location>
</feature>
<name>A0A9D2I7H5_9FIRM</name>
<evidence type="ECO:0000259" key="7">
    <source>
        <dbReference type="Pfam" id="PF04138"/>
    </source>
</evidence>
<keyword evidence="3 6" id="KW-0812">Transmembrane</keyword>
<organism evidence="8 9">
    <name type="scientific">Candidatus Eisenbergiella merdipullorum</name>
    <dbReference type="NCBI Taxonomy" id="2838553"/>
    <lineage>
        <taxon>Bacteria</taxon>
        <taxon>Bacillati</taxon>
        <taxon>Bacillota</taxon>
        <taxon>Clostridia</taxon>
        <taxon>Lachnospirales</taxon>
        <taxon>Lachnospiraceae</taxon>
        <taxon>Eisenbergiella</taxon>
    </lineage>
</organism>
<protein>
    <submittedName>
        <fullName evidence="8">GtrA family protein</fullName>
    </submittedName>
</protein>
<comment type="caution">
    <text evidence="8">The sequence shown here is derived from an EMBL/GenBank/DDBJ whole genome shotgun (WGS) entry which is preliminary data.</text>
</comment>
<dbReference type="InterPro" id="IPR051401">
    <property type="entry name" value="GtrA_CellWall_Glycosyl"/>
</dbReference>
<evidence type="ECO:0000256" key="3">
    <source>
        <dbReference type="ARBA" id="ARBA00022692"/>
    </source>
</evidence>
<dbReference type="AlphaFoldDB" id="A0A9D2I7H5"/>
<dbReference type="PANTHER" id="PTHR38459:SF5">
    <property type="entry name" value="CELL WALL TEICHOIC ACID GLYCOSYLATION PROTEIN GTCA"/>
    <property type="match status" value="1"/>
</dbReference>
<feature type="domain" description="GtrA/DPMS transmembrane" evidence="7">
    <location>
        <begin position="14"/>
        <end position="138"/>
    </location>
</feature>
<dbReference type="PANTHER" id="PTHR38459">
    <property type="entry name" value="PROPHAGE BACTOPRENOL-LINKED GLUCOSE TRANSLOCASE HOMOLOG"/>
    <property type="match status" value="1"/>
</dbReference>
<dbReference type="Pfam" id="PF04138">
    <property type="entry name" value="GtrA_DPMS_TM"/>
    <property type="match status" value="1"/>
</dbReference>
<dbReference type="EMBL" id="DWYY01000124">
    <property type="protein sequence ID" value="HJA93707.1"/>
    <property type="molecule type" value="Genomic_DNA"/>
</dbReference>
<comment type="subcellular location">
    <subcellularLocation>
        <location evidence="1">Membrane</location>
        <topology evidence="1">Multi-pass membrane protein</topology>
    </subcellularLocation>
</comment>
<keyword evidence="5 6" id="KW-0472">Membrane</keyword>
<evidence type="ECO:0000256" key="6">
    <source>
        <dbReference type="SAM" id="Phobius"/>
    </source>
</evidence>
<feature type="transmembrane region" description="Helical" evidence="6">
    <location>
        <begin position="71"/>
        <end position="92"/>
    </location>
</feature>
<proteinExistence type="inferred from homology"/>